<dbReference type="RefSeq" id="WP_182668201.1">
    <property type="nucleotide sequence ID" value="NZ_JACHTE010000002.1"/>
</dbReference>
<reference evidence="1 2" key="1">
    <citation type="submission" date="2020-07" db="EMBL/GenBank/DDBJ databases">
        <authorList>
            <person name="Xu S."/>
            <person name="Li A."/>
        </authorList>
    </citation>
    <scope>NUCLEOTIDE SEQUENCE [LARGE SCALE GENOMIC DNA]</scope>
    <source>
        <strain evidence="1 2">SG-8</strain>
    </source>
</reference>
<comment type="caution">
    <text evidence="1">The sequence shown here is derived from an EMBL/GenBank/DDBJ whole genome shotgun (WGS) entry which is preliminary data.</text>
</comment>
<organism evidence="1 2">
    <name type="scientific">Marilutibacter penaei</name>
    <dbReference type="NCBI Taxonomy" id="2759900"/>
    <lineage>
        <taxon>Bacteria</taxon>
        <taxon>Pseudomonadati</taxon>
        <taxon>Pseudomonadota</taxon>
        <taxon>Gammaproteobacteria</taxon>
        <taxon>Lysobacterales</taxon>
        <taxon>Lysobacteraceae</taxon>
        <taxon>Marilutibacter</taxon>
    </lineage>
</organism>
<dbReference type="InterPro" id="IPR029058">
    <property type="entry name" value="AB_hydrolase_fold"/>
</dbReference>
<evidence type="ECO:0000313" key="2">
    <source>
        <dbReference type="Proteomes" id="UP000552587"/>
    </source>
</evidence>
<protein>
    <recommendedName>
        <fullName evidence="3">Serine aminopeptidase S33 domain-containing protein</fullName>
    </recommendedName>
</protein>
<name>A0A7W3U2H1_9GAMM</name>
<gene>
    <name evidence="1" type="ORF">H4F99_02730</name>
</gene>
<evidence type="ECO:0008006" key="3">
    <source>
        <dbReference type="Google" id="ProtNLM"/>
    </source>
</evidence>
<dbReference type="Proteomes" id="UP000552587">
    <property type="component" value="Unassembled WGS sequence"/>
</dbReference>
<sequence>MTEPCYFGPRGRELFGLLHHGATADGDSPQVTRPAWLVCPPLLQDAIRSHRALWTLSRSLAGAGHDVMHFDWYGTGDSSGDLEDLTLAGMSRDLDAGMAALGRGASARPRVLALRSAALPVLAWVRQRGMPVDLVLWQPCLDGAGQVADWRAQQVDQLTVAGRYPYGAPAGADDDLMGFRVARAWLDSLAALDFRAWTLPEGSRLLVAAWQRDVVLDAWLERQRGAGIEVDVLVFEDDEAPPVDAPRLFEAQLFPRQSVAALSSRMAGRAA</sequence>
<keyword evidence="2" id="KW-1185">Reference proteome</keyword>
<dbReference type="Gene3D" id="3.40.50.1820">
    <property type="entry name" value="alpha/beta hydrolase"/>
    <property type="match status" value="1"/>
</dbReference>
<dbReference type="EMBL" id="JACHTE010000002">
    <property type="protein sequence ID" value="MBB1087400.1"/>
    <property type="molecule type" value="Genomic_DNA"/>
</dbReference>
<evidence type="ECO:0000313" key="1">
    <source>
        <dbReference type="EMBL" id="MBB1087400.1"/>
    </source>
</evidence>
<proteinExistence type="predicted"/>
<dbReference type="AlphaFoldDB" id="A0A7W3U2H1"/>
<accession>A0A7W3U2H1</accession>
<dbReference type="SUPFAM" id="SSF53474">
    <property type="entry name" value="alpha/beta-Hydrolases"/>
    <property type="match status" value="1"/>
</dbReference>